<dbReference type="OrthoDB" id="9850241at2"/>
<accession>A0A5B9PKU0</accession>
<gene>
    <name evidence="1" type="ORF">MFFC18_29050</name>
</gene>
<evidence type="ECO:0008006" key="3">
    <source>
        <dbReference type="Google" id="ProtNLM"/>
    </source>
</evidence>
<dbReference type="EMBL" id="CP042912">
    <property type="protein sequence ID" value="QEG23013.1"/>
    <property type="molecule type" value="Genomic_DNA"/>
</dbReference>
<dbReference type="KEGG" id="mff:MFFC18_29050"/>
<name>A0A5B9PKU0_9BACT</name>
<dbReference type="STRING" id="980251.GCA_001642875_04054"/>
<dbReference type="AlphaFoldDB" id="A0A5B9PKU0"/>
<keyword evidence="2" id="KW-1185">Reference proteome</keyword>
<sequence>MPKTNSLHQHLIIAGTFIAMLFGSTIVKIPSSHADSVDFIAAADGDVLTFGGDSIDTVDTRLQFQQSGGLIRNVILEFDIGDLSPNAVINSASLNVVKDGNLANTGSNPAPVEIFGYVGDGNITLGDYDAPASSLGSGEIILGLSNGTALDFTLDTVLIQAIADSTGLLTLRLETNNFATVNFASTETTTAFAPPTLTLEISAVPEPSSAILIAGWLAGFCAIQRRK</sequence>
<evidence type="ECO:0000313" key="2">
    <source>
        <dbReference type="Proteomes" id="UP000322214"/>
    </source>
</evidence>
<organism evidence="1 2">
    <name type="scientific">Mariniblastus fucicola</name>
    <dbReference type="NCBI Taxonomy" id="980251"/>
    <lineage>
        <taxon>Bacteria</taxon>
        <taxon>Pseudomonadati</taxon>
        <taxon>Planctomycetota</taxon>
        <taxon>Planctomycetia</taxon>
        <taxon>Pirellulales</taxon>
        <taxon>Pirellulaceae</taxon>
        <taxon>Mariniblastus</taxon>
    </lineage>
</organism>
<reference evidence="1 2" key="1">
    <citation type="submission" date="2019-08" db="EMBL/GenBank/DDBJ databases">
        <title>Deep-cultivation of Planctomycetes and their phenomic and genomic characterization uncovers novel biology.</title>
        <authorList>
            <person name="Wiegand S."/>
            <person name="Jogler M."/>
            <person name="Boedeker C."/>
            <person name="Pinto D."/>
            <person name="Vollmers J."/>
            <person name="Rivas-Marin E."/>
            <person name="Kohn T."/>
            <person name="Peeters S.H."/>
            <person name="Heuer A."/>
            <person name="Rast P."/>
            <person name="Oberbeckmann S."/>
            <person name="Bunk B."/>
            <person name="Jeske O."/>
            <person name="Meyerdierks A."/>
            <person name="Storesund J.E."/>
            <person name="Kallscheuer N."/>
            <person name="Luecker S."/>
            <person name="Lage O.M."/>
            <person name="Pohl T."/>
            <person name="Merkel B.J."/>
            <person name="Hornburger P."/>
            <person name="Mueller R.-W."/>
            <person name="Bruemmer F."/>
            <person name="Labrenz M."/>
            <person name="Spormann A.M."/>
            <person name="Op den Camp H."/>
            <person name="Overmann J."/>
            <person name="Amann R."/>
            <person name="Jetten M.S.M."/>
            <person name="Mascher T."/>
            <person name="Medema M.H."/>
            <person name="Devos D.P."/>
            <person name="Kaster A.-K."/>
            <person name="Ovreas L."/>
            <person name="Rohde M."/>
            <person name="Galperin M.Y."/>
            <person name="Jogler C."/>
        </authorList>
    </citation>
    <scope>NUCLEOTIDE SEQUENCE [LARGE SCALE GENOMIC DNA]</scope>
    <source>
        <strain evidence="1 2">FC18</strain>
    </source>
</reference>
<evidence type="ECO:0000313" key="1">
    <source>
        <dbReference type="EMBL" id="QEG23013.1"/>
    </source>
</evidence>
<proteinExistence type="predicted"/>
<protein>
    <recommendedName>
        <fullName evidence="3">PEP-CTERM protein-sorting domain-containing protein</fullName>
    </recommendedName>
</protein>
<dbReference type="Proteomes" id="UP000322214">
    <property type="component" value="Chromosome"/>
</dbReference>
<dbReference type="RefSeq" id="WP_075086057.1">
    <property type="nucleotide sequence ID" value="NZ_CP042912.1"/>
</dbReference>